<feature type="compositionally biased region" description="Basic and acidic residues" evidence="1">
    <location>
        <begin position="1"/>
        <end position="14"/>
    </location>
</feature>
<proteinExistence type="predicted"/>
<name>A0A0E0LYZ6_ORYPU</name>
<keyword evidence="3" id="KW-1185">Reference proteome</keyword>
<dbReference type="HOGENOM" id="CLU_1889149_0_0_1"/>
<dbReference type="AlphaFoldDB" id="A0A0E0LYZ6"/>
<dbReference type="Proteomes" id="UP000026962">
    <property type="component" value="Chromosome 9"/>
</dbReference>
<evidence type="ECO:0000313" key="3">
    <source>
        <dbReference type="Proteomes" id="UP000026962"/>
    </source>
</evidence>
<protein>
    <submittedName>
        <fullName evidence="2">Uncharacterized protein</fullName>
    </submittedName>
</protein>
<dbReference type="EnsemblPlants" id="OPUNC09G02480.1">
    <property type="protein sequence ID" value="OPUNC09G02480.1"/>
    <property type="gene ID" value="OPUNC09G02480"/>
</dbReference>
<feature type="region of interest" description="Disordered" evidence="1">
    <location>
        <begin position="1"/>
        <end position="25"/>
    </location>
</feature>
<evidence type="ECO:0000256" key="1">
    <source>
        <dbReference type="SAM" id="MobiDB-lite"/>
    </source>
</evidence>
<accession>A0A0E0LYZ6</accession>
<organism evidence="2">
    <name type="scientific">Oryza punctata</name>
    <name type="common">Red rice</name>
    <dbReference type="NCBI Taxonomy" id="4537"/>
    <lineage>
        <taxon>Eukaryota</taxon>
        <taxon>Viridiplantae</taxon>
        <taxon>Streptophyta</taxon>
        <taxon>Embryophyta</taxon>
        <taxon>Tracheophyta</taxon>
        <taxon>Spermatophyta</taxon>
        <taxon>Magnoliopsida</taxon>
        <taxon>Liliopsida</taxon>
        <taxon>Poales</taxon>
        <taxon>Poaceae</taxon>
        <taxon>BOP clade</taxon>
        <taxon>Oryzoideae</taxon>
        <taxon>Oryzeae</taxon>
        <taxon>Oryzinae</taxon>
        <taxon>Oryza</taxon>
    </lineage>
</organism>
<reference evidence="2" key="2">
    <citation type="submission" date="2018-05" db="EMBL/GenBank/DDBJ databases">
        <title>OpunRS2 (Oryza punctata Reference Sequence Version 2).</title>
        <authorList>
            <person name="Zhang J."/>
            <person name="Kudrna D."/>
            <person name="Lee S."/>
            <person name="Talag J."/>
            <person name="Welchert J."/>
            <person name="Wing R.A."/>
        </authorList>
    </citation>
    <scope>NUCLEOTIDE SEQUENCE [LARGE SCALE GENOMIC DNA]</scope>
</reference>
<evidence type="ECO:0000313" key="2">
    <source>
        <dbReference type="EnsemblPlants" id="OPUNC09G02480.1"/>
    </source>
</evidence>
<sequence>MEVDIDVSKGKGVDEVGGSGCKGKELAEEETDKRIAPMESQELVRVAASAKVCTEHGGSATVDLQAIVPHSKSSTTASVRLTSGKATVSVSAEEPTKTSQRRKLEELSFFFHGKPRSSECAYFCVSCYAATCSLM</sequence>
<dbReference type="Gramene" id="OPUNC09G02480.1">
    <property type="protein sequence ID" value="OPUNC09G02480.1"/>
    <property type="gene ID" value="OPUNC09G02480"/>
</dbReference>
<reference evidence="2" key="1">
    <citation type="submission" date="2015-04" db="UniProtKB">
        <authorList>
            <consortium name="EnsemblPlants"/>
        </authorList>
    </citation>
    <scope>IDENTIFICATION</scope>
</reference>